<evidence type="ECO:0000313" key="1">
    <source>
        <dbReference type="EMBL" id="WUN84584.1"/>
    </source>
</evidence>
<keyword evidence="2" id="KW-1185">Reference proteome</keyword>
<keyword evidence="1" id="KW-0614">Plasmid</keyword>
<sequence length="60" mass="6356">MNRFTAVKTSFVAHPHDPIIVIRGCACALGWSSPQLWIPALTSSFASLTAVLLPSALGFS</sequence>
<dbReference type="RefSeq" id="WP_328741311.1">
    <property type="nucleotide sequence ID" value="NZ_CP108037.1"/>
</dbReference>
<geneLocation type="plasmid" evidence="1 2">
    <name>unnamed1</name>
</geneLocation>
<dbReference type="EMBL" id="CP108037">
    <property type="protein sequence ID" value="WUN84584.1"/>
    <property type="molecule type" value="Genomic_DNA"/>
</dbReference>
<reference evidence="1" key="1">
    <citation type="submission" date="2022-10" db="EMBL/GenBank/DDBJ databases">
        <title>The complete genomes of actinobacterial strains from the NBC collection.</title>
        <authorList>
            <person name="Joergensen T.S."/>
            <person name="Alvarez Arevalo M."/>
            <person name="Sterndorff E.B."/>
            <person name="Faurdal D."/>
            <person name="Vuksanovic O."/>
            <person name="Mourched A.-S."/>
            <person name="Charusanti P."/>
            <person name="Shaw S."/>
            <person name="Blin K."/>
            <person name="Weber T."/>
        </authorList>
    </citation>
    <scope>NUCLEOTIDE SEQUENCE</scope>
    <source>
        <strain evidence="1">NBC_00303</strain>
        <plasmid evidence="1">unnamed1</plasmid>
    </source>
</reference>
<name>A0ABZ1QPF8_9ACTN</name>
<dbReference type="Proteomes" id="UP001432312">
    <property type="component" value="Plasmid unnamed1"/>
</dbReference>
<accession>A0ABZ1QPF8</accession>
<evidence type="ECO:0000313" key="2">
    <source>
        <dbReference type="Proteomes" id="UP001432312"/>
    </source>
</evidence>
<protein>
    <submittedName>
        <fullName evidence="1">Uncharacterized protein</fullName>
    </submittedName>
</protein>
<proteinExistence type="predicted"/>
<gene>
    <name evidence="1" type="ORF">OHA91_39370</name>
</gene>
<dbReference type="GeneID" id="95502247"/>
<organism evidence="1 2">
    <name type="scientific">Streptomyces erythrochromogenes</name>
    <dbReference type="NCBI Taxonomy" id="285574"/>
    <lineage>
        <taxon>Bacteria</taxon>
        <taxon>Bacillati</taxon>
        <taxon>Actinomycetota</taxon>
        <taxon>Actinomycetes</taxon>
        <taxon>Kitasatosporales</taxon>
        <taxon>Streptomycetaceae</taxon>
        <taxon>Streptomyces</taxon>
    </lineage>
</organism>